<evidence type="ECO:0000313" key="2">
    <source>
        <dbReference type="EMBL" id="OMJ73546.1"/>
    </source>
</evidence>
<evidence type="ECO:0000313" key="3">
    <source>
        <dbReference type="Proteomes" id="UP000187209"/>
    </source>
</evidence>
<dbReference type="EMBL" id="MPUH01000814">
    <property type="protein sequence ID" value="OMJ73546.1"/>
    <property type="molecule type" value="Genomic_DNA"/>
</dbReference>
<dbReference type="AlphaFoldDB" id="A0A1R2B9V7"/>
<proteinExistence type="predicted"/>
<protein>
    <submittedName>
        <fullName evidence="2">Uncharacterized protein</fullName>
    </submittedName>
</protein>
<reference evidence="2 3" key="1">
    <citation type="submission" date="2016-11" db="EMBL/GenBank/DDBJ databases">
        <title>The macronuclear genome of Stentor coeruleus: a giant cell with tiny introns.</title>
        <authorList>
            <person name="Slabodnick M."/>
            <person name="Ruby J.G."/>
            <person name="Reiff S.B."/>
            <person name="Swart E.C."/>
            <person name="Gosai S."/>
            <person name="Prabakaran S."/>
            <person name="Witkowska E."/>
            <person name="Larue G.E."/>
            <person name="Fisher S."/>
            <person name="Freeman R.M."/>
            <person name="Gunawardena J."/>
            <person name="Chu W."/>
            <person name="Stover N.A."/>
            <person name="Gregory B.D."/>
            <person name="Nowacki M."/>
            <person name="Derisi J."/>
            <person name="Roy S.W."/>
            <person name="Marshall W.F."/>
            <person name="Sood P."/>
        </authorList>
    </citation>
    <scope>NUCLEOTIDE SEQUENCE [LARGE SCALE GENOMIC DNA]</scope>
    <source>
        <strain evidence="2">WM001</strain>
    </source>
</reference>
<keyword evidence="3" id="KW-1185">Reference proteome</keyword>
<name>A0A1R2B9V7_9CILI</name>
<organism evidence="2 3">
    <name type="scientific">Stentor coeruleus</name>
    <dbReference type="NCBI Taxonomy" id="5963"/>
    <lineage>
        <taxon>Eukaryota</taxon>
        <taxon>Sar</taxon>
        <taxon>Alveolata</taxon>
        <taxon>Ciliophora</taxon>
        <taxon>Postciliodesmatophora</taxon>
        <taxon>Heterotrichea</taxon>
        <taxon>Heterotrichida</taxon>
        <taxon>Stentoridae</taxon>
        <taxon>Stentor</taxon>
    </lineage>
</organism>
<dbReference type="Proteomes" id="UP000187209">
    <property type="component" value="Unassembled WGS sequence"/>
</dbReference>
<feature type="region of interest" description="Disordered" evidence="1">
    <location>
        <begin position="253"/>
        <end position="291"/>
    </location>
</feature>
<dbReference type="OrthoDB" id="302708at2759"/>
<evidence type="ECO:0000256" key="1">
    <source>
        <dbReference type="SAM" id="MobiDB-lite"/>
    </source>
</evidence>
<feature type="compositionally biased region" description="Polar residues" evidence="1">
    <location>
        <begin position="253"/>
        <end position="273"/>
    </location>
</feature>
<comment type="caution">
    <text evidence="2">The sequence shown here is derived from an EMBL/GenBank/DDBJ whole genome shotgun (WGS) entry which is preliminary data.</text>
</comment>
<feature type="compositionally biased region" description="Basic and acidic residues" evidence="1">
    <location>
        <begin position="280"/>
        <end position="291"/>
    </location>
</feature>
<gene>
    <name evidence="2" type="ORF">SteCoe_27739</name>
</gene>
<sequence>MNSYSKSLDFNFIKFDKIELLSKYFQKPLPNFANSNKDPQELIEIFYTFLHEQRKKARKAIQLALKLKALSESYLEEIKSYRFMQETAEYRLEQYNTQIEDYEKDQAKKAQKIEEQHKDIEDLEKNIHDLSQERENLKKEIQNLKKNIKQQESTNEQMNALEKKKFLKEKEDNIKKFELLRSELIHKEKSIDQKTQLIEKLEFLLNQEKSLTEKFRNDINRYKSEIMELKNQLDEAKLKKSNYKDLFKELQDQNASRSNLKNNSTQTSTQYPSDTEDDKSEEKSSVHENHSELNDLINLEEEQSLAFNEIINSVSVNENFSLNESNNSLNNRDSMIYIMSPRAQVPINEEKFEIQNCDKILIEPIKKQTETHSAKKIVPKIIRIKGKDGRVLMRVKSPTYEFPIQKNNMKMCFSTSVTPKSQMLSMETWTDSITTVLSKNDTEATSIDIEKPARENYEDDVCRVDEQSENKTGDKVKIYTDPVKEYFVKVCQEVKASCKYTDKISRIPMSMLFENLVRLQVPYCKWPDTVEEYIIKRLKQK</sequence>
<accession>A0A1R2B9V7</accession>